<accession>A0ABP6KGC6</accession>
<comment type="caution">
    <text evidence="3">The sequence shown here is derived from an EMBL/GenBank/DDBJ whole genome shotgun (WGS) entry which is preliminary data.</text>
</comment>
<sequence length="79" mass="8571">MSVARFITAVTLTAAAVSLAAPVACADPMPPRPASEEGYPPSGTLTVKNGDLTETWTWRPGYEAYQSSKSNEQRIREDR</sequence>
<proteinExistence type="predicted"/>
<dbReference type="EMBL" id="BAAAWD010000006">
    <property type="protein sequence ID" value="GAA3003341.1"/>
    <property type="molecule type" value="Genomic_DNA"/>
</dbReference>
<keyword evidence="4" id="KW-1185">Reference proteome</keyword>
<evidence type="ECO:0000256" key="2">
    <source>
        <dbReference type="SAM" id="SignalP"/>
    </source>
</evidence>
<feature type="chain" id="PRO_5047201400" evidence="2">
    <location>
        <begin position="27"/>
        <end position="79"/>
    </location>
</feature>
<protein>
    <submittedName>
        <fullName evidence="3">Uncharacterized protein</fullName>
    </submittedName>
</protein>
<feature type="region of interest" description="Disordered" evidence="1">
    <location>
        <begin position="29"/>
        <end position="48"/>
    </location>
</feature>
<keyword evidence="2" id="KW-0732">Signal</keyword>
<dbReference type="Proteomes" id="UP001499930">
    <property type="component" value="Unassembled WGS sequence"/>
</dbReference>
<evidence type="ECO:0000313" key="3">
    <source>
        <dbReference type="EMBL" id="GAA3003341.1"/>
    </source>
</evidence>
<feature type="signal peptide" evidence="2">
    <location>
        <begin position="1"/>
        <end position="26"/>
    </location>
</feature>
<organism evidence="3 4">
    <name type="scientific">Streptosporangium longisporum</name>
    <dbReference type="NCBI Taxonomy" id="46187"/>
    <lineage>
        <taxon>Bacteria</taxon>
        <taxon>Bacillati</taxon>
        <taxon>Actinomycetota</taxon>
        <taxon>Actinomycetes</taxon>
        <taxon>Streptosporangiales</taxon>
        <taxon>Streptosporangiaceae</taxon>
        <taxon>Streptosporangium</taxon>
    </lineage>
</organism>
<gene>
    <name evidence="3" type="ORF">GCM10017559_25920</name>
</gene>
<name>A0ABP6KGC6_9ACTN</name>
<evidence type="ECO:0000256" key="1">
    <source>
        <dbReference type="SAM" id="MobiDB-lite"/>
    </source>
</evidence>
<reference evidence="4" key="1">
    <citation type="journal article" date="2019" name="Int. J. Syst. Evol. Microbiol.">
        <title>The Global Catalogue of Microorganisms (GCM) 10K type strain sequencing project: providing services to taxonomists for standard genome sequencing and annotation.</title>
        <authorList>
            <consortium name="The Broad Institute Genomics Platform"/>
            <consortium name="The Broad Institute Genome Sequencing Center for Infectious Disease"/>
            <person name="Wu L."/>
            <person name="Ma J."/>
        </authorList>
    </citation>
    <scope>NUCLEOTIDE SEQUENCE [LARGE SCALE GENOMIC DNA]</scope>
    <source>
        <strain evidence="4">JCM 3106</strain>
    </source>
</reference>
<evidence type="ECO:0000313" key="4">
    <source>
        <dbReference type="Proteomes" id="UP001499930"/>
    </source>
</evidence>